<gene>
    <name evidence="2" type="ORF">OM074_04850</name>
</gene>
<organism evidence="2 3">
    <name type="scientific">Plebeiibacterium marinum</name>
    <dbReference type="NCBI Taxonomy" id="2992111"/>
    <lineage>
        <taxon>Bacteria</taxon>
        <taxon>Pseudomonadati</taxon>
        <taxon>Bacteroidota</taxon>
        <taxon>Bacteroidia</taxon>
        <taxon>Marinilabiliales</taxon>
        <taxon>Marinilabiliaceae</taxon>
        <taxon>Plebeiibacterium</taxon>
    </lineage>
</organism>
<sequence>MKSKHNQIKKNGKSSYNEFDERNGLKPVKSKSGKSKRISIYDDLDEEIDFNNDDYFIKDLELEEDDLDEEESY</sequence>
<feature type="region of interest" description="Disordered" evidence="1">
    <location>
        <begin position="1"/>
        <end position="36"/>
    </location>
</feature>
<comment type="caution">
    <text evidence="2">The sequence shown here is derived from an EMBL/GenBank/DDBJ whole genome shotgun (WGS) entry which is preliminary data.</text>
</comment>
<reference evidence="2" key="1">
    <citation type="submission" date="2022-10" db="EMBL/GenBank/DDBJ databases">
        <authorList>
            <person name="Yu W.X."/>
        </authorList>
    </citation>
    <scope>NUCLEOTIDE SEQUENCE</scope>
    <source>
        <strain evidence="2">D04</strain>
    </source>
</reference>
<evidence type="ECO:0000313" key="3">
    <source>
        <dbReference type="Proteomes" id="UP001207408"/>
    </source>
</evidence>
<dbReference type="EMBL" id="JAPDPI010000006">
    <property type="protein sequence ID" value="MCW3804944.1"/>
    <property type="molecule type" value="Genomic_DNA"/>
</dbReference>
<feature type="compositionally biased region" description="Basic residues" evidence="1">
    <location>
        <begin position="1"/>
        <end position="12"/>
    </location>
</feature>
<evidence type="ECO:0000313" key="2">
    <source>
        <dbReference type="EMBL" id="MCW3804944.1"/>
    </source>
</evidence>
<dbReference type="Proteomes" id="UP001207408">
    <property type="component" value="Unassembled WGS sequence"/>
</dbReference>
<proteinExistence type="predicted"/>
<dbReference type="AlphaFoldDB" id="A0AAE3MCE6"/>
<accession>A0AAE3MCE6</accession>
<evidence type="ECO:0000256" key="1">
    <source>
        <dbReference type="SAM" id="MobiDB-lite"/>
    </source>
</evidence>
<keyword evidence="3" id="KW-1185">Reference proteome</keyword>
<name>A0AAE3MCE6_9BACT</name>
<dbReference type="RefSeq" id="WP_301198166.1">
    <property type="nucleotide sequence ID" value="NZ_JAPDPI010000006.1"/>
</dbReference>
<protein>
    <submittedName>
        <fullName evidence="2">Uncharacterized protein</fullName>
    </submittedName>
</protein>